<dbReference type="RefSeq" id="WP_187150375.1">
    <property type="nucleotide sequence ID" value="NZ_LWUJ01000012.1"/>
</dbReference>
<dbReference type="Proteomes" id="UP000077623">
    <property type="component" value="Unassembled WGS sequence"/>
</dbReference>
<name>A0A1A9QE55_9MOLU</name>
<dbReference type="EMBL" id="LWUJ01000012">
    <property type="protein sequence ID" value="OAL09989.1"/>
    <property type="molecule type" value="Genomic_DNA"/>
</dbReference>
<keyword evidence="2" id="KW-1185">Reference proteome</keyword>
<comment type="caution">
    <text evidence="1">The sequence shown here is derived from an EMBL/GenBank/DDBJ whole genome shotgun (WGS) entry which is preliminary data.</text>
</comment>
<evidence type="ECO:0000313" key="2">
    <source>
        <dbReference type="Proteomes" id="UP000077623"/>
    </source>
</evidence>
<organism evidence="1 2">
    <name type="scientific">Candidatus Mycoplasma haematobovis</name>
    <dbReference type="NCBI Taxonomy" id="432608"/>
    <lineage>
        <taxon>Bacteria</taxon>
        <taxon>Bacillati</taxon>
        <taxon>Mycoplasmatota</taxon>
        <taxon>Mollicutes</taxon>
        <taxon>Mycoplasmataceae</taxon>
        <taxon>Mycoplasma</taxon>
    </lineage>
</organism>
<dbReference type="AlphaFoldDB" id="A0A1A9QE55"/>
<reference evidence="2" key="1">
    <citation type="submission" date="2016-04" db="EMBL/GenBank/DDBJ databases">
        <authorList>
            <person name="Quiroz-Castaneda R.E."/>
            <person name="Martinez-Ocampo F."/>
        </authorList>
    </citation>
    <scope>NUCLEOTIDE SEQUENCE [LARGE SCALE GENOMIC DNA]</scope>
    <source>
        <strain evidence="2">INIFAP01</strain>
    </source>
</reference>
<proteinExistence type="predicted"/>
<dbReference type="STRING" id="432608.A6V39_03690"/>
<protein>
    <submittedName>
        <fullName evidence="1">Uncharacterized protein</fullName>
    </submittedName>
</protein>
<accession>A0A1A9QE55</accession>
<gene>
    <name evidence="1" type="ORF">A6V39_03690</name>
</gene>
<evidence type="ECO:0000313" key="1">
    <source>
        <dbReference type="EMBL" id="OAL09989.1"/>
    </source>
</evidence>
<sequence length="177" mass="19887">MTKFQLLNSSTPKTSSIVVATIRSKITEETGKKILAITAKGWDIKFHTYTSLTNKVKVTPNTEEGLKIWCTNTLDSNFSEGQNDIYLQAKQICTLPTSREKLLKDKKVIATGEDWQGRATAYTTEGINDLVILELKGNKKPTKKEIEDWCNKALEKEIEEGQDNTNLTLKWCTKTGA</sequence>